<sequence length="70" mass="7627">MVFAVGYLFNRWVGVPQTIAGPCALIASSHFFALALGTLYTLLSHGESIESARQIDLYIGNILKSHGEPY</sequence>
<dbReference type="Proteomes" id="UP001432180">
    <property type="component" value="Chromosome"/>
</dbReference>
<reference evidence="1 2" key="1">
    <citation type="journal article" date="2023" name="Microorganisms">
        <title>Thiorhodovibrio frisius and Trv. litoralis spp. nov., Two Novel Members from a Clade of Fastidious Purple Sulfur Bacteria That Exhibit Unique Red-Shifted Light-Harvesting Capabilities.</title>
        <authorList>
            <person name="Methner A."/>
            <person name="Kuzyk S.B."/>
            <person name="Petersen J."/>
            <person name="Bauer S."/>
            <person name="Brinkmann H."/>
            <person name="Sichau K."/>
            <person name="Wanner G."/>
            <person name="Wolf J."/>
            <person name="Neumann-Schaal M."/>
            <person name="Henke P."/>
            <person name="Tank M."/>
            <person name="Sproer C."/>
            <person name="Bunk B."/>
            <person name="Overmann J."/>
        </authorList>
    </citation>
    <scope>NUCLEOTIDE SEQUENCE [LARGE SCALE GENOMIC DNA]</scope>
    <source>
        <strain evidence="1 2">DSM 6702</strain>
    </source>
</reference>
<name>A0ABZ0S7J7_9GAMM</name>
<organism evidence="1 2">
    <name type="scientific">Thiorhodovibrio winogradskyi</name>
    <dbReference type="NCBI Taxonomy" id="77007"/>
    <lineage>
        <taxon>Bacteria</taxon>
        <taxon>Pseudomonadati</taxon>
        <taxon>Pseudomonadota</taxon>
        <taxon>Gammaproteobacteria</taxon>
        <taxon>Chromatiales</taxon>
        <taxon>Chromatiaceae</taxon>
        <taxon>Thiorhodovibrio</taxon>
    </lineage>
</organism>
<evidence type="ECO:0000313" key="1">
    <source>
        <dbReference type="EMBL" id="WPL16941.1"/>
    </source>
</evidence>
<dbReference type="EMBL" id="CP121472">
    <property type="protein sequence ID" value="WPL16941.1"/>
    <property type="molecule type" value="Genomic_DNA"/>
</dbReference>
<proteinExistence type="predicted"/>
<gene>
    <name evidence="1" type="ORF">Thiowin_01921</name>
</gene>
<keyword evidence="2" id="KW-1185">Reference proteome</keyword>
<protein>
    <submittedName>
        <fullName evidence="1">Uncharacterized protein</fullName>
    </submittedName>
</protein>
<evidence type="ECO:0000313" key="2">
    <source>
        <dbReference type="Proteomes" id="UP001432180"/>
    </source>
</evidence>
<accession>A0ABZ0S7J7</accession>